<gene>
    <name evidence="4" type="ORF">J5Y10_25620</name>
</gene>
<dbReference type="RefSeq" id="WP_209376979.1">
    <property type="nucleotide sequence ID" value="NZ_JAGIZA010000029.1"/>
</dbReference>
<evidence type="ECO:0000259" key="3">
    <source>
        <dbReference type="Pfam" id="PF19305"/>
    </source>
</evidence>
<reference evidence="4" key="1">
    <citation type="submission" date="2021-03" db="EMBL/GenBank/DDBJ databases">
        <authorList>
            <person name="So Y."/>
        </authorList>
    </citation>
    <scope>NUCLEOTIDE SEQUENCE</scope>
    <source>
        <strain evidence="4">SG15</strain>
    </source>
</reference>
<dbReference type="Proteomes" id="UP000677537">
    <property type="component" value="Unassembled WGS sequence"/>
</dbReference>
<feature type="domain" description="MmgE/PrpD C-terminal" evidence="3">
    <location>
        <begin position="268"/>
        <end position="430"/>
    </location>
</feature>
<dbReference type="InterPro" id="IPR042183">
    <property type="entry name" value="MmgE/PrpD_sf_1"/>
</dbReference>
<dbReference type="SUPFAM" id="SSF103378">
    <property type="entry name" value="2-methylcitrate dehydratase PrpD"/>
    <property type="match status" value="1"/>
</dbReference>
<dbReference type="InterPro" id="IPR005656">
    <property type="entry name" value="MmgE_PrpD"/>
</dbReference>
<dbReference type="InterPro" id="IPR045337">
    <property type="entry name" value="MmgE_PrpD_C"/>
</dbReference>
<dbReference type="Gene3D" id="3.30.1330.120">
    <property type="entry name" value="2-methylcitrate dehydratase PrpD"/>
    <property type="match status" value="1"/>
</dbReference>
<name>A0A940MXP7_9PROT</name>
<comment type="caution">
    <text evidence="4">The sequence shown here is derived from an EMBL/GenBank/DDBJ whole genome shotgun (WGS) entry which is preliminary data.</text>
</comment>
<dbReference type="Pfam" id="PF19305">
    <property type="entry name" value="MmgE_PrpD_C"/>
    <property type="match status" value="1"/>
</dbReference>
<evidence type="ECO:0000313" key="5">
    <source>
        <dbReference type="Proteomes" id="UP000677537"/>
    </source>
</evidence>
<dbReference type="PANTHER" id="PTHR16943">
    <property type="entry name" value="2-METHYLCITRATE DEHYDRATASE-RELATED"/>
    <property type="match status" value="1"/>
</dbReference>
<organism evidence="4 5">
    <name type="scientific">Roseomonas indoligenes</name>
    <dbReference type="NCBI Taxonomy" id="2820811"/>
    <lineage>
        <taxon>Bacteria</taxon>
        <taxon>Pseudomonadati</taxon>
        <taxon>Pseudomonadota</taxon>
        <taxon>Alphaproteobacteria</taxon>
        <taxon>Acetobacterales</taxon>
        <taxon>Roseomonadaceae</taxon>
        <taxon>Roseomonas</taxon>
    </lineage>
</organism>
<proteinExistence type="inferred from homology"/>
<feature type="domain" description="MmgE/PrpD N-terminal" evidence="2">
    <location>
        <begin position="8"/>
        <end position="249"/>
    </location>
</feature>
<dbReference type="GO" id="GO:0016829">
    <property type="term" value="F:lyase activity"/>
    <property type="evidence" value="ECO:0007669"/>
    <property type="project" value="InterPro"/>
</dbReference>
<keyword evidence="5" id="KW-1185">Reference proteome</keyword>
<evidence type="ECO:0000256" key="1">
    <source>
        <dbReference type="ARBA" id="ARBA00006174"/>
    </source>
</evidence>
<dbReference type="InterPro" id="IPR042188">
    <property type="entry name" value="MmgE/PrpD_sf_2"/>
</dbReference>
<accession>A0A940MXP7</accession>
<protein>
    <submittedName>
        <fullName evidence="4">MmgE/PrpD family protein</fullName>
    </submittedName>
</protein>
<evidence type="ECO:0000259" key="2">
    <source>
        <dbReference type="Pfam" id="PF03972"/>
    </source>
</evidence>
<dbReference type="InterPro" id="IPR045336">
    <property type="entry name" value="MmgE_PrpD_N"/>
</dbReference>
<dbReference type="EMBL" id="JAGIZA010000029">
    <property type="protein sequence ID" value="MBP0496188.1"/>
    <property type="molecule type" value="Genomic_DNA"/>
</dbReference>
<dbReference type="Pfam" id="PF03972">
    <property type="entry name" value="MmgE_PrpD_N"/>
    <property type="match status" value="1"/>
</dbReference>
<dbReference type="Gene3D" id="1.10.4100.10">
    <property type="entry name" value="2-methylcitrate dehydratase PrpD"/>
    <property type="match status" value="1"/>
</dbReference>
<dbReference type="InterPro" id="IPR036148">
    <property type="entry name" value="MmgE/PrpD_sf"/>
</dbReference>
<comment type="similarity">
    <text evidence="1">Belongs to the PrpD family.</text>
</comment>
<dbReference type="AlphaFoldDB" id="A0A940MXP7"/>
<evidence type="ECO:0000313" key="4">
    <source>
        <dbReference type="EMBL" id="MBP0496188.1"/>
    </source>
</evidence>
<sequence length="466" mass="49112">MSEPAAVTLARHFAALTIEHIPQKHLDDAKALIADWFGVALAGSRTDSGAIARRFAVETGGVAEATVVNGRGARVPAVHAAFANAIASHSVELDDVDILALYHFSPPVVAAALAAAERAGSTGAELLTAVVAGCEAMARLSDATNPSLRDRGYHTTPAVGVFGAAVAAGLLLGLDEERMVSALGMAGAQASGLMEMYGPSMQKRFNPGPAARNGVTSAVMAQLGFTGAATILDGQRGFCRAFSDRFDPEALTRGLGTEFPIHIEYKAYSCARPIHNGIDCALDIRRQMGADRVDGIRSITIRRHPAWAHYHQIARPGTHHEAQVSMNYSVAVALREGAALLPQYTEEKVHDPAILRLSEMVTVVPDDSLPRGVSCLMTIEAEDGAIYSSQVDHPKGSIANPMTPEEAAGKAHLLGDPVIGAEAMTRLLERVRRLETLPRAAELMDLAQGVGTGGLAVEETPFARAS</sequence>
<dbReference type="PANTHER" id="PTHR16943:SF8">
    <property type="entry name" value="2-METHYLCITRATE DEHYDRATASE"/>
    <property type="match status" value="1"/>
</dbReference>